<evidence type="ECO:0000256" key="6">
    <source>
        <dbReference type="ARBA" id="ARBA00022631"/>
    </source>
</evidence>
<evidence type="ECO:0000256" key="8">
    <source>
        <dbReference type="SAM" id="MobiDB-lite"/>
    </source>
</evidence>
<evidence type="ECO:0000313" key="11">
    <source>
        <dbReference type="Proteomes" id="UP001447188"/>
    </source>
</evidence>
<evidence type="ECO:0000256" key="4">
    <source>
        <dbReference type="ARBA" id="ARBA00011881"/>
    </source>
</evidence>
<evidence type="ECO:0000256" key="1">
    <source>
        <dbReference type="ARBA" id="ARBA00001043"/>
    </source>
</evidence>
<dbReference type="EC" id="3.5.2.17" evidence="5"/>
<comment type="similarity">
    <text evidence="3">Belongs to the transthyretin family. 5-hydroxyisourate hydrolase subfamily.</text>
</comment>
<comment type="caution">
    <text evidence="10">The sequence shown here is derived from an EMBL/GenBank/DDBJ whole genome shotgun (WGS) entry which is preliminary data.</text>
</comment>
<dbReference type="SUPFAM" id="SSF49472">
    <property type="entry name" value="Transthyretin (synonym: prealbumin)"/>
    <property type="match status" value="1"/>
</dbReference>
<keyword evidence="7" id="KW-0378">Hydrolase</keyword>
<keyword evidence="6" id="KW-0659">Purine metabolism</keyword>
<dbReference type="InterPro" id="IPR023416">
    <property type="entry name" value="Transthyretin/HIU_hydrolase_d"/>
</dbReference>
<sequence length="172" mass="18751">MSLTPDVPEISTSTSDPPLTHADTPADTPAERLLTIASHMSIPAPKKPAVTCHVLDTSTGKPAPNIPCTLSRFLRLTDGTPSSSCFEVARAFTNADGRVAAWEMRQKGTAGRLDVEEGSTYKIRFDTWEHFGGETFFPYVEVVFTVKEAGEGAHYHIPLLLSPYSYSTYRGS</sequence>
<evidence type="ECO:0000256" key="3">
    <source>
        <dbReference type="ARBA" id="ARBA00009850"/>
    </source>
</evidence>
<evidence type="ECO:0000313" key="10">
    <source>
        <dbReference type="EMBL" id="KAL0634643.1"/>
    </source>
</evidence>
<evidence type="ECO:0000259" key="9">
    <source>
        <dbReference type="SMART" id="SM00095"/>
    </source>
</evidence>
<dbReference type="InterPro" id="IPR014306">
    <property type="entry name" value="Hydroxyisourate_hydrolase"/>
</dbReference>
<dbReference type="Gene3D" id="2.60.40.180">
    <property type="entry name" value="Transthyretin/hydroxyisourate hydrolase domain"/>
    <property type="match status" value="1"/>
</dbReference>
<reference evidence="10 11" key="1">
    <citation type="submission" date="2024-02" db="EMBL/GenBank/DDBJ databases">
        <title>Discinaceae phylogenomics.</title>
        <authorList>
            <person name="Dirks A.C."/>
            <person name="James T.Y."/>
        </authorList>
    </citation>
    <scope>NUCLEOTIDE SEQUENCE [LARGE SCALE GENOMIC DNA]</scope>
    <source>
        <strain evidence="10 11">ACD0624</strain>
    </source>
</reference>
<dbReference type="Proteomes" id="UP001447188">
    <property type="component" value="Unassembled WGS sequence"/>
</dbReference>
<accession>A0ABR3GFQ7</accession>
<evidence type="ECO:0000256" key="2">
    <source>
        <dbReference type="ARBA" id="ARBA00002704"/>
    </source>
</evidence>
<evidence type="ECO:0000256" key="7">
    <source>
        <dbReference type="ARBA" id="ARBA00022801"/>
    </source>
</evidence>
<evidence type="ECO:0000256" key="5">
    <source>
        <dbReference type="ARBA" id="ARBA00012609"/>
    </source>
</evidence>
<feature type="domain" description="Transthyretin/hydroxyisourate hydrolase" evidence="9">
    <location>
        <begin position="45"/>
        <end position="171"/>
    </location>
</feature>
<organism evidence="10 11">
    <name type="scientific">Discina gigas</name>
    <dbReference type="NCBI Taxonomy" id="1032678"/>
    <lineage>
        <taxon>Eukaryota</taxon>
        <taxon>Fungi</taxon>
        <taxon>Dikarya</taxon>
        <taxon>Ascomycota</taxon>
        <taxon>Pezizomycotina</taxon>
        <taxon>Pezizomycetes</taxon>
        <taxon>Pezizales</taxon>
        <taxon>Discinaceae</taxon>
        <taxon>Discina</taxon>
    </lineage>
</organism>
<dbReference type="InterPro" id="IPR036817">
    <property type="entry name" value="Transthyretin/HIU_hydrolase_sf"/>
</dbReference>
<keyword evidence="11" id="KW-1185">Reference proteome</keyword>
<dbReference type="SMART" id="SM00095">
    <property type="entry name" value="TR_THY"/>
    <property type="match status" value="1"/>
</dbReference>
<dbReference type="InterPro" id="IPR023419">
    <property type="entry name" value="Transthyretin_CS"/>
</dbReference>
<gene>
    <name evidence="10" type="ORF">Q9L58_006438</name>
</gene>
<dbReference type="CDD" id="cd05822">
    <property type="entry name" value="TLP_HIUase"/>
    <property type="match status" value="1"/>
</dbReference>
<dbReference type="PROSITE" id="PS00769">
    <property type="entry name" value="TRANSTHYRETIN_2"/>
    <property type="match status" value="1"/>
</dbReference>
<dbReference type="PANTHER" id="PTHR10395">
    <property type="entry name" value="URICASE AND TRANSTHYRETIN-RELATED"/>
    <property type="match status" value="1"/>
</dbReference>
<dbReference type="Pfam" id="PF00576">
    <property type="entry name" value="Transthyretin"/>
    <property type="match status" value="1"/>
</dbReference>
<comment type="function">
    <text evidence="2">Catalyzes the hydrolysis of 5-hydroxyisourate (HIU) to 2-oxo-4-hydroxy-4-carboxy-5-ureidoimidazoline (OHCU).</text>
</comment>
<feature type="region of interest" description="Disordered" evidence="8">
    <location>
        <begin position="1"/>
        <end position="26"/>
    </location>
</feature>
<dbReference type="PANTHER" id="PTHR10395:SF7">
    <property type="entry name" value="5-HYDROXYISOURATE HYDROLASE"/>
    <property type="match status" value="1"/>
</dbReference>
<comment type="catalytic activity">
    <reaction evidence="1">
        <text>5-hydroxyisourate + H2O = 5-hydroxy-2-oxo-4-ureido-2,5-dihydro-1H-imidazole-5-carboxylate + H(+)</text>
        <dbReference type="Rhea" id="RHEA:23736"/>
        <dbReference type="ChEBI" id="CHEBI:15377"/>
        <dbReference type="ChEBI" id="CHEBI:15378"/>
        <dbReference type="ChEBI" id="CHEBI:18072"/>
        <dbReference type="ChEBI" id="CHEBI:58639"/>
        <dbReference type="EC" id="3.5.2.17"/>
    </reaction>
</comment>
<comment type="subunit">
    <text evidence="4">Homotetramer.</text>
</comment>
<dbReference type="EMBL" id="JBBBZM010000089">
    <property type="protein sequence ID" value="KAL0634643.1"/>
    <property type="molecule type" value="Genomic_DNA"/>
</dbReference>
<protein>
    <recommendedName>
        <fullName evidence="5">hydroxyisourate hydrolase</fullName>
        <ecNumber evidence="5">3.5.2.17</ecNumber>
    </recommendedName>
</protein>
<name>A0ABR3GFQ7_9PEZI</name>
<dbReference type="NCBIfam" id="TIGR02962">
    <property type="entry name" value="hdxy_isourate"/>
    <property type="match status" value="1"/>
</dbReference>
<proteinExistence type="inferred from homology"/>